<evidence type="ECO:0000313" key="2">
    <source>
        <dbReference type="Proteomes" id="UP000295097"/>
    </source>
</evidence>
<reference evidence="1 2" key="1">
    <citation type="submission" date="2019-03" db="EMBL/GenBank/DDBJ databases">
        <title>Freshwater and sediment microbial communities from various areas in North America, analyzing microbe dynamics in response to fracking.</title>
        <authorList>
            <person name="Lamendella R."/>
        </authorList>
    </citation>
    <scope>NUCLEOTIDE SEQUENCE [LARGE SCALE GENOMIC DNA]</scope>
    <source>
        <strain evidence="1 2">175.2</strain>
    </source>
</reference>
<dbReference type="AlphaFoldDB" id="A0A4R3NEZ4"/>
<comment type="caution">
    <text evidence="1">The sequence shown here is derived from an EMBL/GenBank/DDBJ whole genome shotgun (WGS) entry which is preliminary data.</text>
</comment>
<accession>A0A4R3NEZ4</accession>
<proteinExistence type="predicted"/>
<sequence>PTESVRAMCSQGAILSENLEAYRVTSQQKSTYYMYKIYIAGRIEDLYTLSLIFPKGAYEEFYVHTQIAGEKDGLFDRVVNADRNNTFVSGRGCAEIFDHFGTTTELERACVAREIIAPLNGYAALADSQFRPVIAVSASRQAAHGSSAHMSLGRAPSIQGQTYRKIVACRHQTLHELMPCRVEYMRNIGLAARAAIATADEPSWPLYYRILEDIAGHKNTTLDKIPSTGLAGREALNAFKRAANNSENGRHGTSKRTLSLLKNELMTLREARQFFREIVRKWLDDECGGVMPSDRVEGGPFRFGLD</sequence>
<dbReference type="EMBL" id="SMAR01000077">
    <property type="protein sequence ID" value="TCT27723.1"/>
    <property type="molecule type" value="Genomic_DNA"/>
</dbReference>
<evidence type="ECO:0000313" key="1">
    <source>
        <dbReference type="EMBL" id="TCT27723.1"/>
    </source>
</evidence>
<keyword evidence="2" id="KW-1185">Reference proteome</keyword>
<dbReference type="Proteomes" id="UP000295097">
    <property type="component" value="Unassembled WGS sequence"/>
</dbReference>
<gene>
    <name evidence="1" type="ORF">EDC90_107710</name>
</gene>
<feature type="non-terminal residue" evidence="1">
    <location>
        <position position="1"/>
    </location>
</feature>
<protein>
    <submittedName>
        <fullName evidence="1">Uncharacterized protein</fullName>
    </submittedName>
</protein>
<name>A0A4R3NEZ4_9HYPH</name>
<dbReference type="RefSeq" id="WP_207903987.1">
    <property type="nucleotide sequence ID" value="NZ_SMAR01000077.1"/>
</dbReference>
<organism evidence="1 2">
    <name type="scientific">Martelella mediterranea</name>
    <dbReference type="NCBI Taxonomy" id="293089"/>
    <lineage>
        <taxon>Bacteria</taxon>
        <taxon>Pseudomonadati</taxon>
        <taxon>Pseudomonadota</taxon>
        <taxon>Alphaproteobacteria</taxon>
        <taxon>Hyphomicrobiales</taxon>
        <taxon>Aurantimonadaceae</taxon>
        <taxon>Martelella</taxon>
    </lineage>
</organism>